<evidence type="ECO:0000256" key="1">
    <source>
        <dbReference type="SAM" id="MobiDB-lite"/>
    </source>
</evidence>
<accession>A0ABV5Y6W5</accession>
<keyword evidence="2" id="KW-0812">Transmembrane</keyword>
<gene>
    <name evidence="3" type="ORF">ACFFNX_00835</name>
</gene>
<name>A0ABV5Y6W5_9ACTN</name>
<dbReference type="SUPFAM" id="SSF141571">
    <property type="entry name" value="Pentapeptide repeat-like"/>
    <property type="match status" value="1"/>
</dbReference>
<protein>
    <submittedName>
        <fullName evidence="3">Pentapeptide repeat-containing protein</fullName>
    </submittedName>
</protein>
<dbReference type="Pfam" id="PF00805">
    <property type="entry name" value="Pentapeptide"/>
    <property type="match status" value="1"/>
</dbReference>
<feature type="transmembrane region" description="Helical" evidence="2">
    <location>
        <begin position="53"/>
        <end position="74"/>
    </location>
</feature>
<dbReference type="Pfam" id="PF13576">
    <property type="entry name" value="Pentapeptide_3"/>
    <property type="match status" value="1"/>
</dbReference>
<dbReference type="Gene3D" id="2.160.20.80">
    <property type="entry name" value="E3 ubiquitin-protein ligase SopA"/>
    <property type="match status" value="1"/>
</dbReference>
<reference evidence="3 4" key="1">
    <citation type="submission" date="2024-09" db="EMBL/GenBank/DDBJ databases">
        <authorList>
            <person name="Sun Q."/>
            <person name="Mori K."/>
        </authorList>
    </citation>
    <scope>NUCLEOTIDE SEQUENCE [LARGE SCALE GENOMIC DNA]</scope>
    <source>
        <strain evidence="3 4">TBRC 0563</strain>
    </source>
</reference>
<dbReference type="EMBL" id="JBHLZP010000002">
    <property type="protein sequence ID" value="MFB9830739.1"/>
    <property type="molecule type" value="Genomic_DNA"/>
</dbReference>
<dbReference type="InterPro" id="IPR001646">
    <property type="entry name" value="5peptide_repeat"/>
</dbReference>
<dbReference type="Proteomes" id="UP001589627">
    <property type="component" value="Unassembled WGS sequence"/>
</dbReference>
<proteinExistence type="predicted"/>
<feature type="compositionally biased region" description="Basic and acidic residues" evidence="1">
    <location>
        <begin position="180"/>
        <end position="199"/>
    </location>
</feature>
<keyword evidence="4" id="KW-1185">Reference proteome</keyword>
<comment type="caution">
    <text evidence="3">The sequence shown here is derived from an EMBL/GenBank/DDBJ whole genome shotgun (WGS) entry which is preliminary data.</text>
</comment>
<evidence type="ECO:0000256" key="2">
    <source>
        <dbReference type="SAM" id="Phobius"/>
    </source>
</evidence>
<feature type="region of interest" description="Disordered" evidence="1">
    <location>
        <begin position="173"/>
        <end position="199"/>
    </location>
</feature>
<feature type="transmembrane region" description="Helical" evidence="2">
    <location>
        <begin position="18"/>
        <end position="41"/>
    </location>
</feature>
<keyword evidence="2" id="KW-1133">Transmembrane helix</keyword>
<organism evidence="3 4">
    <name type="scientific">Actinoallomurus acaciae</name>
    <dbReference type="NCBI Taxonomy" id="502577"/>
    <lineage>
        <taxon>Bacteria</taxon>
        <taxon>Bacillati</taxon>
        <taxon>Actinomycetota</taxon>
        <taxon>Actinomycetes</taxon>
        <taxon>Streptosporangiales</taxon>
        <taxon>Thermomonosporaceae</taxon>
        <taxon>Actinoallomurus</taxon>
    </lineage>
</organism>
<evidence type="ECO:0000313" key="4">
    <source>
        <dbReference type="Proteomes" id="UP001589627"/>
    </source>
</evidence>
<sequence>MSGQVDRDERAPLQTMPWWVAVIGAAAVAVSATATTLWLLSIAGHDASLRIEAIKIGLSVGAGTGGAVALLLAVRRQWLSERTQAHAEDVARITHAHAEAVARDNAYDATQRRVTELYGKAVEQLGHANAPVRLGGLYSLERLAQDHSEHRQTVVDVVCAYLRMPFNPPLSVPAESQKPLVDKDVGSSSAETRHGGSDVREELQVRLAAQRMLARHLALSDDRSIVDQHANISGIYWDGMRIDLNGAHLVEFDLAQCRLGHADFRYAQFSGGAIFTEAQFDGDVMFDGAQFGRYAMFAEAQFDRCVTFDGVRFHGDAIFIEARFDEDATFVDTQFNGDAIFSGANFSKHAGFGKARFGKDVKFVSAKFDGGGLAWFDGVEFSTRPDFTGALARHPGDRHSWPDGWHIHPGSPSGMAPLVRQ</sequence>
<evidence type="ECO:0000313" key="3">
    <source>
        <dbReference type="EMBL" id="MFB9830739.1"/>
    </source>
</evidence>
<keyword evidence="2" id="KW-0472">Membrane</keyword>